<dbReference type="AlphaFoldDB" id="A0AAE3H8F1"/>
<dbReference type="EMBL" id="RJUF01000194">
    <property type="protein sequence ID" value="MCP9766066.1"/>
    <property type="molecule type" value="Genomic_DNA"/>
</dbReference>
<dbReference type="Pfam" id="PF16395">
    <property type="entry name" value="DUF5004"/>
    <property type="match status" value="1"/>
</dbReference>
<sequence>MFICFFCSFGTLKLNRKINYRIKSMICKALPMKSLCIWCTIITDFMKSIFTLTILFSSFIFSACEEADLSPEKQILGDWKLISSEALLHLKDKEPEETKSELATKNLVMTFEKDGTYEIKVDDRNADVNMVDLDAFYLNNKGTYELKNGILEFKSSEFAEDITAIKYRVAFNNTDAFEMEVDRELYLEMIRKLVVAQWAYFQTLGKTQDEVMAELSVDLVEFKSRSKYLRVK</sequence>
<evidence type="ECO:0000313" key="1">
    <source>
        <dbReference type="EMBL" id="MCP9766066.1"/>
    </source>
</evidence>
<proteinExistence type="predicted"/>
<organism evidence="1 2">
    <name type="scientific">Lacihabitans soyangensis</name>
    <dbReference type="NCBI Taxonomy" id="869394"/>
    <lineage>
        <taxon>Bacteria</taxon>
        <taxon>Pseudomonadati</taxon>
        <taxon>Bacteroidota</taxon>
        <taxon>Cytophagia</taxon>
        <taxon>Cytophagales</taxon>
        <taxon>Leadbetterellaceae</taxon>
        <taxon>Lacihabitans</taxon>
    </lineage>
</organism>
<evidence type="ECO:0000313" key="2">
    <source>
        <dbReference type="Proteomes" id="UP001204144"/>
    </source>
</evidence>
<dbReference type="InterPro" id="IPR032168">
    <property type="entry name" value="DUF5004"/>
</dbReference>
<reference evidence="1 2" key="1">
    <citation type="submission" date="2018-11" db="EMBL/GenBank/DDBJ databases">
        <title>Novel bacteria species description.</title>
        <authorList>
            <person name="Han J.-H."/>
        </authorList>
    </citation>
    <scope>NUCLEOTIDE SEQUENCE [LARGE SCALE GENOMIC DNA]</scope>
    <source>
        <strain evidence="1 2">KCTC23259</strain>
    </source>
</reference>
<gene>
    <name evidence="1" type="ORF">EGI31_24275</name>
</gene>
<protein>
    <submittedName>
        <fullName evidence="1">DUF5004 domain-containing protein</fullName>
    </submittedName>
</protein>
<keyword evidence="2" id="KW-1185">Reference proteome</keyword>
<accession>A0AAE3H8F1</accession>
<name>A0AAE3H8F1_9BACT</name>
<dbReference type="Proteomes" id="UP001204144">
    <property type="component" value="Unassembled WGS sequence"/>
</dbReference>
<comment type="caution">
    <text evidence="1">The sequence shown here is derived from an EMBL/GenBank/DDBJ whole genome shotgun (WGS) entry which is preliminary data.</text>
</comment>